<dbReference type="Pfam" id="PF06750">
    <property type="entry name" value="A24_N_bact"/>
    <property type="match status" value="1"/>
</dbReference>
<dbReference type="GO" id="GO:0006465">
    <property type="term" value="P:signal peptide processing"/>
    <property type="evidence" value="ECO:0007669"/>
    <property type="project" value="TreeGrafter"/>
</dbReference>
<feature type="transmembrane region" description="Helical" evidence="10">
    <location>
        <begin position="134"/>
        <end position="156"/>
    </location>
</feature>
<feature type="transmembrane region" description="Helical" evidence="10">
    <location>
        <begin position="62"/>
        <end position="84"/>
    </location>
</feature>
<gene>
    <name evidence="13" type="ORF">AMJ83_06665</name>
</gene>
<feature type="transmembrane region" description="Helical" evidence="10">
    <location>
        <begin position="176"/>
        <end position="205"/>
    </location>
</feature>
<feature type="domain" description="Prepilin peptidase A24 N-terminal" evidence="12">
    <location>
        <begin position="2"/>
        <end position="83"/>
    </location>
</feature>
<keyword evidence="5 9" id="KW-0812">Transmembrane</keyword>
<comment type="catalytic activity">
    <reaction evidence="9">
        <text>Typically cleaves a -Gly-|-Phe- bond to release an N-terminal, basic peptide of 5-8 residues from type IV prepilin, and then N-methylates the new N-terminal amino group, the methyl donor being S-adenosyl-L-methionine.</text>
        <dbReference type="EC" id="3.4.23.43"/>
    </reaction>
</comment>
<dbReference type="AlphaFoldDB" id="A0A0S8FV83"/>
<reference evidence="13 14" key="1">
    <citation type="journal article" date="2015" name="Microbiome">
        <title>Genomic resolution of linkages in carbon, nitrogen, and sulfur cycling among widespread estuary sediment bacteria.</title>
        <authorList>
            <person name="Baker B.J."/>
            <person name="Lazar C.S."/>
            <person name="Teske A.P."/>
            <person name="Dick G.J."/>
        </authorList>
    </citation>
    <scope>NUCLEOTIDE SEQUENCE [LARGE SCALE GENOMIC DNA]</scope>
    <source>
        <strain evidence="13">SM23_42</strain>
    </source>
</reference>
<comment type="function">
    <text evidence="9">Plays an essential role in type IV pili and type II pseudopili formation by proteolytically removing the leader sequence from substrate proteins and subsequently monomethylating the alpha-amino group of the newly exposed N-terminal phenylalanine.</text>
</comment>
<comment type="subcellular location">
    <subcellularLocation>
        <location evidence="1">Cell inner membrane</location>
        <topology evidence="1">Multi-pass membrane protein</topology>
    </subcellularLocation>
    <subcellularLocation>
        <location evidence="9">Cell membrane</location>
        <topology evidence="9">Multi-pass membrane protein</topology>
    </subcellularLocation>
</comment>
<keyword evidence="9" id="KW-0645">Protease</keyword>
<dbReference type="InterPro" id="IPR050882">
    <property type="entry name" value="Prepilin_peptidase/N-MTase"/>
</dbReference>
<dbReference type="InterPro" id="IPR014032">
    <property type="entry name" value="Peptidase_A24A_bac"/>
</dbReference>
<keyword evidence="4" id="KW-0997">Cell inner membrane</keyword>
<comment type="caution">
    <text evidence="13">The sequence shown here is derived from an EMBL/GenBank/DDBJ whole genome shotgun (WGS) entry which is preliminary data.</text>
</comment>
<evidence type="ECO:0000256" key="3">
    <source>
        <dbReference type="ARBA" id="ARBA00022475"/>
    </source>
</evidence>
<protein>
    <recommendedName>
        <fullName evidence="9">Prepilin leader peptidase/N-methyltransferase</fullName>
        <ecNumber evidence="9">2.1.1.-</ecNumber>
        <ecNumber evidence="9">3.4.23.43</ecNumber>
    </recommendedName>
</protein>
<evidence type="ECO:0000256" key="8">
    <source>
        <dbReference type="RuleBase" id="RU003793"/>
    </source>
</evidence>
<evidence type="ECO:0000256" key="5">
    <source>
        <dbReference type="ARBA" id="ARBA00022692"/>
    </source>
</evidence>
<dbReference type="InterPro" id="IPR010627">
    <property type="entry name" value="Prepilin_pept_A24_N"/>
</dbReference>
<organism evidence="13 14">
    <name type="scientific">candidate division WOR_3 bacterium SM23_42</name>
    <dbReference type="NCBI Taxonomy" id="1703779"/>
    <lineage>
        <taxon>Bacteria</taxon>
        <taxon>Bacteria division WOR-3</taxon>
    </lineage>
</organism>
<keyword evidence="3" id="KW-1003">Cell membrane</keyword>
<evidence type="ECO:0000313" key="14">
    <source>
        <dbReference type="Proteomes" id="UP000051373"/>
    </source>
</evidence>
<dbReference type="EC" id="3.4.23.43" evidence="9"/>
<evidence type="ECO:0000259" key="12">
    <source>
        <dbReference type="Pfam" id="PF06750"/>
    </source>
</evidence>
<comment type="similarity">
    <text evidence="2 8">Belongs to the peptidase A24 family.</text>
</comment>
<dbReference type="GO" id="GO:0005886">
    <property type="term" value="C:plasma membrane"/>
    <property type="evidence" value="ECO:0007669"/>
    <property type="project" value="UniProtKB-SubCell"/>
</dbReference>
<evidence type="ECO:0000256" key="4">
    <source>
        <dbReference type="ARBA" id="ARBA00022519"/>
    </source>
</evidence>
<dbReference type="GO" id="GO:0004190">
    <property type="term" value="F:aspartic-type endopeptidase activity"/>
    <property type="evidence" value="ECO:0007669"/>
    <property type="project" value="UniProtKB-EC"/>
</dbReference>
<dbReference type="PATRIC" id="fig|1703779.3.peg.1780"/>
<name>A0A0S8FV83_UNCW3</name>
<feature type="transmembrane region" description="Helical" evidence="10">
    <location>
        <begin position="90"/>
        <end position="113"/>
    </location>
</feature>
<keyword evidence="9" id="KW-0511">Multifunctional enzyme</keyword>
<evidence type="ECO:0000256" key="10">
    <source>
        <dbReference type="SAM" id="Phobius"/>
    </source>
</evidence>
<feature type="transmembrane region" description="Helical" evidence="10">
    <location>
        <begin position="217"/>
        <end position="239"/>
    </location>
</feature>
<keyword evidence="9" id="KW-0808">Transferase</keyword>
<sequence>MFGSAVGSFLNVLIYRLPRQVSIIAPHSFCPNCKKAIKWHENIPVLSFVLLRGKCSVCQKPIAIRYPVVEVFTGLLFIYAFSRYALSYEFFFIVFFLCALTVIAFIDFSFQVIPDIISMPGMIAGIAFQVIRGTFLAGLAGMLFGGGLILLIRVIGGKVYKKEVMGLGDVYLTAMIGAFVGFPLIIPAIFIAALVGAVLGITFIVSTHQSKESPIPFGPFLAIGGIAVIIVESQVYRILTALGVYL</sequence>
<proteinExistence type="inferred from homology"/>
<evidence type="ECO:0000256" key="6">
    <source>
        <dbReference type="ARBA" id="ARBA00022989"/>
    </source>
</evidence>
<dbReference type="GO" id="GO:0032259">
    <property type="term" value="P:methylation"/>
    <property type="evidence" value="ECO:0007669"/>
    <property type="project" value="UniProtKB-KW"/>
</dbReference>
<keyword evidence="7 10" id="KW-0472">Membrane</keyword>
<keyword evidence="6 10" id="KW-1133">Transmembrane helix</keyword>
<dbReference type="STRING" id="1703779.AMJ83_06665"/>
<dbReference type="EMBL" id="LJUJ01000012">
    <property type="protein sequence ID" value="KPK63500.1"/>
    <property type="molecule type" value="Genomic_DNA"/>
</dbReference>
<dbReference type="Gene3D" id="1.20.120.1220">
    <property type="match status" value="1"/>
</dbReference>
<evidence type="ECO:0000256" key="9">
    <source>
        <dbReference type="RuleBase" id="RU003794"/>
    </source>
</evidence>
<dbReference type="PANTHER" id="PTHR30487">
    <property type="entry name" value="TYPE 4 PREPILIN-LIKE PROTEINS LEADER PEPTIDE-PROCESSING ENZYME"/>
    <property type="match status" value="1"/>
</dbReference>
<dbReference type="EC" id="2.1.1.-" evidence="9"/>
<feature type="domain" description="Prepilin type IV endopeptidase peptidase" evidence="11">
    <location>
        <begin position="95"/>
        <end position="201"/>
    </location>
</feature>
<dbReference type="Proteomes" id="UP000051373">
    <property type="component" value="Unassembled WGS sequence"/>
</dbReference>
<evidence type="ECO:0000313" key="13">
    <source>
        <dbReference type="EMBL" id="KPK63500.1"/>
    </source>
</evidence>
<dbReference type="Pfam" id="PF01478">
    <property type="entry name" value="Peptidase_A24"/>
    <property type="match status" value="1"/>
</dbReference>
<dbReference type="PANTHER" id="PTHR30487:SF0">
    <property type="entry name" value="PREPILIN LEADER PEPTIDASE_N-METHYLTRANSFERASE-RELATED"/>
    <property type="match status" value="1"/>
</dbReference>
<evidence type="ECO:0000256" key="7">
    <source>
        <dbReference type="ARBA" id="ARBA00023136"/>
    </source>
</evidence>
<evidence type="ECO:0000259" key="11">
    <source>
        <dbReference type="Pfam" id="PF01478"/>
    </source>
</evidence>
<evidence type="ECO:0000256" key="2">
    <source>
        <dbReference type="ARBA" id="ARBA00005801"/>
    </source>
</evidence>
<dbReference type="PRINTS" id="PR00864">
    <property type="entry name" value="PREPILNPTASE"/>
</dbReference>
<evidence type="ECO:0000256" key="1">
    <source>
        <dbReference type="ARBA" id="ARBA00004429"/>
    </source>
</evidence>
<dbReference type="InterPro" id="IPR000045">
    <property type="entry name" value="Prepilin_IV_endopep_pep"/>
</dbReference>
<accession>A0A0S8FV83</accession>
<dbReference type="GO" id="GO:0008168">
    <property type="term" value="F:methyltransferase activity"/>
    <property type="evidence" value="ECO:0007669"/>
    <property type="project" value="UniProtKB-KW"/>
</dbReference>
<keyword evidence="9" id="KW-0378">Hydrolase</keyword>
<keyword evidence="9" id="KW-0489">Methyltransferase</keyword>